<accession>A0A563VYF0</accession>
<keyword evidence="3" id="KW-1185">Reference proteome</keyword>
<dbReference type="Proteomes" id="UP000320055">
    <property type="component" value="Unassembled WGS sequence"/>
</dbReference>
<reference evidence="2 3" key="1">
    <citation type="submission" date="2019-01" db="EMBL/GenBank/DDBJ databases">
        <authorList>
            <person name="Brito A."/>
        </authorList>
    </citation>
    <scope>NUCLEOTIDE SEQUENCE [LARGE SCALE GENOMIC DNA]</scope>
    <source>
        <strain evidence="2">1</strain>
    </source>
</reference>
<feature type="transmembrane region" description="Helical" evidence="1">
    <location>
        <begin position="21"/>
        <end position="42"/>
    </location>
</feature>
<dbReference type="EMBL" id="CAACVJ010000395">
    <property type="protein sequence ID" value="VEP16482.1"/>
    <property type="molecule type" value="Genomic_DNA"/>
</dbReference>
<evidence type="ECO:0000256" key="1">
    <source>
        <dbReference type="SAM" id="Phobius"/>
    </source>
</evidence>
<protein>
    <submittedName>
        <fullName evidence="2">Uncharacterized protein</fullName>
    </submittedName>
</protein>
<organism evidence="2 3">
    <name type="scientific">Hyella patelloides LEGE 07179</name>
    <dbReference type="NCBI Taxonomy" id="945734"/>
    <lineage>
        <taxon>Bacteria</taxon>
        <taxon>Bacillati</taxon>
        <taxon>Cyanobacteriota</taxon>
        <taxon>Cyanophyceae</taxon>
        <taxon>Pleurocapsales</taxon>
        <taxon>Hyellaceae</taxon>
        <taxon>Hyella</taxon>
    </lineage>
</organism>
<evidence type="ECO:0000313" key="3">
    <source>
        <dbReference type="Proteomes" id="UP000320055"/>
    </source>
</evidence>
<keyword evidence="1" id="KW-0472">Membrane</keyword>
<dbReference type="AlphaFoldDB" id="A0A563VYF0"/>
<name>A0A563VYF0_9CYAN</name>
<evidence type="ECO:0000313" key="2">
    <source>
        <dbReference type="EMBL" id="VEP16482.1"/>
    </source>
</evidence>
<sequence>MITIVYKNLEHNFQKHSNWDFLVSTFGGSTEIVIGLIFGNIFDLVEQIFFLKEKYSEYSTINDQ</sequence>
<proteinExistence type="predicted"/>
<keyword evidence="1" id="KW-1133">Transmembrane helix</keyword>
<gene>
    <name evidence="2" type="ORF">H1P_4540003</name>
</gene>
<keyword evidence="1" id="KW-0812">Transmembrane</keyword>